<dbReference type="Pfam" id="PF26251">
    <property type="entry name" value="TPR_TRAPPC9-Trs120"/>
    <property type="match status" value="1"/>
</dbReference>
<evidence type="ECO:0000259" key="5">
    <source>
        <dbReference type="Pfam" id="PF26251"/>
    </source>
</evidence>
<dbReference type="InterPro" id="IPR058565">
    <property type="entry name" value="Ig_TRAPPC9_Trs120_1st"/>
</dbReference>
<dbReference type="PANTHER" id="PTHR21512">
    <property type="entry name" value="TRAFFICKING PROTEIN PARTICLE COMPLEX SUBUNIT 9"/>
    <property type="match status" value="1"/>
</dbReference>
<dbReference type="InterPro" id="IPR058568">
    <property type="entry name" value="Ig_TRAPPC9_Trs120_4th"/>
</dbReference>
<dbReference type="InterPro" id="IPR058563">
    <property type="entry name" value="Trs120_TRAPPC9_N"/>
</dbReference>
<name>A0A2R5L9E5_9ACAR</name>
<evidence type="ECO:0000256" key="1">
    <source>
        <dbReference type="ARBA" id="ARBA00004555"/>
    </source>
</evidence>
<proteinExistence type="inferred from homology"/>
<evidence type="ECO:0000256" key="3">
    <source>
        <dbReference type="ARBA" id="ARBA00023034"/>
    </source>
</evidence>
<evidence type="ECO:0000259" key="4">
    <source>
        <dbReference type="Pfam" id="PF08626"/>
    </source>
</evidence>
<organism evidence="8">
    <name type="scientific">Ornithodoros turicata</name>
    <dbReference type="NCBI Taxonomy" id="34597"/>
    <lineage>
        <taxon>Eukaryota</taxon>
        <taxon>Metazoa</taxon>
        <taxon>Ecdysozoa</taxon>
        <taxon>Arthropoda</taxon>
        <taxon>Chelicerata</taxon>
        <taxon>Arachnida</taxon>
        <taxon>Acari</taxon>
        <taxon>Parasitiformes</taxon>
        <taxon>Ixodida</taxon>
        <taxon>Ixodoidea</taxon>
        <taxon>Argasidae</taxon>
        <taxon>Ornithodorinae</taxon>
        <taxon>Ornithodoros</taxon>
    </lineage>
</organism>
<feature type="domain" description="Trs120/TRAPPC9 fourth Ig-like" evidence="7">
    <location>
        <begin position="980"/>
        <end position="1117"/>
    </location>
</feature>
<sequence>MSFVDYDSRIEDHQCLLVLVKAIGPHTGSKLFGRVLERISRVRHTRHSQLGGRTVWLRYVKSYPTDASEWGDFQAHRRVLGLITVGKCQDQSGMEQLCHLHMSLQQQYPTAIDSRCLLFGMDTPSSPTDSSCTEDHDSSPEHSKWDMKVVSPLQGGDGALTNGYSPFTGKLRSTQCLVYPSLGQCEKLEHDVEDFAASLVWVLESRRLDRSLEKQDRCPLLKAPFESRDFVGLDTESRTFKKRCQGHLRKQVGDLSLQLGLPLEALVLYSEAADLLKGVPDWLWLAATYEAQVAASVALQYPGIATGALHRNASFPRTARTGVLQQQQSRSLPNGTEATEYKTAGRFLLTLEEMIERLKECSLHYSKYSHAAVIQMECNIKATRLLAQREKYLMASQFLQNATFMSIPLSRAEKVEWYASMARLYTEIGFHRKAAFHMRVAAIKYSSLQEGDAQQCYDLLLKCLEGFKIILDPSKVAKSKFNGWPQLHIQVLSDLIFTAKKMLNYPVAIRHTTFLLETMLYHLSCTEQKEVCSQLVELASQCEVIVPSGPLALPCGVLLPPVNLLHIPLVRSLVAQCPASQLRPQHKGVSVTDSPFIFSPHQRKGRRKTAGKMDFDWVQGEVCAVSMQLYNPLPVELRIQEMSLLVDGVPFECFPSSLELPAESSPYPVKLLGIARAAGELHILGYSTRVFGVTSHCRLRDLSWVRCANLSVEVVPALPQLEVTSSLPLATSFSTLGANIISNYALVLYAGESQVCQLTLTNPSSEPIESVEVSLLTKLEREWETFSWESEALWQQLPIAPHGGTAILTLQVHGQYAGTQGCTDTSKVLEAVVQLRYSGGPGLRAKYYRQCGISLSVEVLPSVLITKWDVLPAQVASQCYLVLDVLNGTEHEMELSYPEQKRMLIEPHDSCRIPVTVDRCPPPPAEPSSLALLEEACCAHLVDSVHLRWYLHGVEKNGKASITEIAWTPRMLDTILLSPLQWDISINNQPYRVEEEYVCTVGEPLSLNIIISNISEMSLRKLYLSIDGYQDRQNGTLSYRLDSKCALVGCDKVFIQELGPQEAYDHDFSMAFFLTGAYKLDLSCRTLDFQSLGSLSALAHNEGEATHIWKCSPSIQVMIVEEQSW</sequence>
<dbReference type="AlphaFoldDB" id="A0A2R5L9E5"/>
<dbReference type="EMBL" id="GGLE01001969">
    <property type="protein sequence ID" value="MBY06095.1"/>
    <property type="molecule type" value="Transcribed_RNA"/>
</dbReference>
<comment type="similarity">
    <text evidence="2">Belongs to the NIBP family.</text>
</comment>
<dbReference type="Pfam" id="PF08626">
    <property type="entry name" value="TRAPPC9-Trs120"/>
    <property type="match status" value="1"/>
</dbReference>
<comment type="subcellular location">
    <subcellularLocation>
        <location evidence="1">Golgi apparatus</location>
    </subcellularLocation>
</comment>
<reference evidence="8" key="1">
    <citation type="submission" date="2018-03" db="EMBL/GenBank/DDBJ databases">
        <title>The relapsing fever spirochete Borrelia turicatae persists in the highly oxidative environment of its soft-bodied tick vector.</title>
        <authorList>
            <person name="Bourret T.J."/>
            <person name="Boyle W.K."/>
            <person name="Valenzuela J.G."/>
            <person name="Oliveira F."/>
            <person name="Lopez J.E."/>
        </authorList>
    </citation>
    <scope>NUCLEOTIDE SEQUENCE</scope>
    <source>
        <strain evidence="8">Kansas strain/isolate</strain>
        <tissue evidence="8">Salivary glands</tissue>
    </source>
</reference>
<dbReference type="PANTHER" id="PTHR21512:SF5">
    <property type="entry name" value="TRAFFICKING PROTEIN PARTICLE COMPLEX SUBUNIT 9"/>
    <property type="match status" value="1"/>
</dbReference>
<dbReference type="Pfam" id="PF26254">
    <property type="entry name" value="Ig_TRAPPC9-Trs120_1st"/>
    <property type="match status" value="1"/>
</dbReference>
<keyword evidence="3" id="KW-0333">Golgi apparatus</keyword>
<dbReference type="GO" id="GO:0005802">
    <property type="term" value="C:trans-Golgi network"/>
    <property type="evidence" value="ECO:0007669"/>
    <property type="project" value="TreeGrafter"/>
</dbReference>
<dbReference type="InterPro" id="IPR058564">
    <property type="entry name" value="TPR_TRAPPC9_Trs120"/>
</dbReference>
<protein>
    <submittedName>
        <fullName evidence="8">Putative targeting complex trapp subunit</fullName>
    </submittedName>
</protein>
<feature type="domain" description="Trs120/TRAPPC9 first Ig-like" evidence="6">
    <location>
        <begin position="562"/>
        <end position="693"/>
    </location>
</feature>
<accession>A0A2R5L9E5</accession>
<feature type="domain" description="Trs120/TRAPPC9 TPR region" evidence="5">
    <location>
        <begin position="410"/>
        <end position="534"/>
    </location>
</feature>
<dbReference type="Pfam" id="PF26283">
    <property type="entry name" value="Ig_TRAPPC9-Trs120_4th"/>
    <property type="match status" value="1"/>
</dbReference>
<evidence type="ECO:0000259" key="7">
    <source>
        <dbReference type="Pfam" id="PF26283"/>
    </source>
</evidence>
<evidence type="ECO:0000256" key="2">
    <source>
        <dbReference type="ARBA" id="ARBA00008459"/>
    </source>
</evidence>
<evidence type="ECO:0000313" key="8">
    <source>
        <dbReference type="EMBL" id="MBY06095.1"/>
    </source>
</evidence>
<feature type="domain" description="Trs120/TRAPPC9 N-terminal" evidence="4">
    <location>
        <begin position="227"/>
        <end position="304"/>
    </location>
</feature>
<evidence type="ECO:0000259" key="6">
    <source>
        <dbReference type="Pfam" id="PF26254"/>
    </source>
</evidence>
<dbReference type="InterPro" id="IPR013935">
    <property type="entry name" value="Trs120_TRAPPC9"/>
</dbReference>